<comment type="caution">
    <text evidence="4">The sequence shown here is derived from an EMBL/GenBank/DDBJ whole genome shotgun (WGS) entry which is preliminary data.</text>
</comment>
<dbReference type="AlphaFoldDB" id="A0A9X1CKK2"/>
<gene>
    <name evidence="4" type="ORF">J2Z64_003917</name>
</gene>
<organism evidence="4 5">
    <name type="scientific">Oceanobacillus polygoni</name>
    <dbReference type="NCBI Taxonomy" id="1235259"/>
    <lineage>
        <taxon>Bacteria</taxon>
        <taxon>Bacillati</taxon>
        <taxon>Bacillota</taxon>
        <taxon>Bacilli</taxon>
        <taxon>Bacillales</taxon>
        <taxon>Bacillaceae</taxon>
        <taxon>Oceanobacillus</taxon>
    </lineage>
</organism>
<keyword evidence="2" id="KW-1133">Transmembrane helix</keyword>
<keyword evidence="2" id="KW-0472">Membrane</keyword>
<evidence type="ECO:0000313" key="5">
    <source>
        <dbReference type="Proteomes" id="UP001138793"/>
    </source>
</evidence>
<reference evidence="4" key="1">
    <citation type="submission" date="2021-03" db="EMBL/GenBank/DDBJ databases">
        <title>Genomic Encyclopedia of Type Strains, Phase IV (KMG-IV): sequencing the most valuable type-strain genomes for metagenomic binning, comparative biology and taxonomic classification.</title>
        <authorList>
            <person name="Goeker M."/>
        </authorList>
    </citation>
    <scope>NUCLEOTIDE SEQUENCE</scope>
    <source>
        <strain evidence="4">DSM 107338</strain>
    </source>
</reference>
<dbReference type="Proteomes" id="UP001138793">
    <property type="component" value="Unassembled WGS sequence"/>
</dbReference>
<evidence type="ECO:0000313" key="4">
    <source>
        <dbReference type="EMBL" id="MBP2079618.1"/>
    </source>
</evidence>
<feature type="transmembrane region" description="Helical" evidence="2">
    <location>
        <begin position="12"/>
        <end position="37"/>
    </location>
</feature>
<keyword evidence="1" id="KW-0175">Coiled coil</keyword>
<dbReference type="OrthoDB" id="9811665at2"/>
<proteinExistence type="predicted"/>
<dbReference type="EMBL" id="JAGGMB010000018">
    <property type="protein sequence ID" value="MBP2079618.1"/>
    <property type="molecule type" value="Genomic_DNA"/>
</dbReference>
<evidence type="ECO:0000256" key="2">
    <source>
        <dbReference type="SAM" id="Phobius"/>
    </source>
</evidence>
<dbReference type="InterPro" id="IPR018306">
    <property type="entry name" value="Phage_T5_Orf172_DNA-bd"/>
</dbReference>
<keyword evidence="5" id="KW-1185">Reference proteome</keyword>
<keyword evidence="2" id="KW-0812">Transmembrane</keyword>
<protein>
    <recommendedName>
        <fullName evidence="3">Bacteriophage T5 Orf172 DNA-binding domain-containing protein</fullName>
    </recommendedName>
</protein>
<dbReference type="Pfam" id="PF13455">
    <property type="entry name" value="MUG113"/>
    <property type="match status" value="1"/>
</dbReference>
<feature type="coiled-coil region" evidence="1">
    <location>
        <begin position="332"/>
        <end position="418"/>
    </location>
</feature>
<evidence type="ECO:0000259" key="3">
    <source>
        <dbReference type="SMART" id="SM00974"/>
    </source>
</evidence>
<sequence length="545" mass="63994">MEIYRDKWWYSTITIMVLAGFSILILPAIAAVILLVVQYKKRKEFYTVIQEDELHNIPIREKDSKLQDLLQDVKTTEKKIEENKVIIDDQDKFIADLRAEFECRTNEERESVLDNAKIQAENIVKEANESLSAVVAKTTEYQSDVESLTEEHAKLVKEVNRYKNQARKYKADVLGLKNFNERFPYTINFEKVEQQLEELNNELNEETLLGTVIRLHLHSDNSKELRKLSNATNKEIKNVLSKYEDRYTTKGNKTIYNLMVIGLQAEVQILLLQLKYNKVDESLQSVKDIITKYLAICANGNKSILSTITKFLTEIEPLYMELIRIEYKYYVYREQEKEEQRMIKEQMRQEAEERKKLAEEKKKLDKEEQKFTVEMERNKKLLKEETDEDKILQLQKRLKELELQVKEIDDKKEEIASLTLGKAGYVYIISNLGSFGEKMFKIGMTRRMEPQNRVDELGSASVPFKFDVHALIFSDDAVGLENKLHKMLSEQRVNKVNYRKEFFNTDVEILRAMVEEIDPTVEFVTTMLAEEYTQTRAIEESVMVS</sequence>
<name>A0A9X1CKK2_9BACI</name>
<feature type="domain" description="Bacteriophage T5 Orf172 DNA-binding" evidence="3">
    <location>
        <begin position="434"/>
        <end position="517"/>
    </location>
</feature>
<evidence type="ECO:0000256" key="1">
    <source>
        <dbReference type="SAM" id="Coils"/>
    </source>
</evidence>
<dbReference type="SMART" id="SM00974">
    <property type="entry name" value="T5orf172"/>
    <property type="match status" value="1"/>
</dbReference>
<accession>A0A9X1CKK2</accession>
<dbReference type="RefSeq" id="WP_149472828.1">
    <property type="nucleotide sequence ID" value="NZ_JAGGMB010000018.1"/>
</dbReference>
<feature type="coiled-coil region" evidence="1">
    <location>
        <begin position="145"/>
        <end position="209"/>
    </location>
</feature>